<dbReference type="EMBL" id="AP027151">
    <property type="protein sequence ID" value="BDV43018.1"/>
    <property type="molecule type" value="Genomic_DNA"/>
</dbReference>
<dbReference type="Pfam" id="PF13511">
    <property type="entry name" value="DUF4124"/>
    <property type="match status" value="1"/>
</dbReference>
<reference evidence="4 5" key="1">
    <citation type="submission" date="2022-12" db="EMBL/GenBank/DDBJ databases">
        <title>Polyphasic characterization of Geotalea uranireducens NIT-SL11 newly isolated from a complex of sewage sludge and microbially reduced graphene oxide.</title>
        <authorList>
            <person name="Xie L."/>
            <person name="Yoshida N."/>
            <person name="Meng L."/>
        </authorList>
    </citation>
    <scope>NUCLEOTIDE SEQUENCE [LARGE SCALE GENOMIC DNA]</scope>
    <source>
        <strain evidence="4 5">NIT-SL11</strain>
    </source>
</reference>
<name>A0ABM8EKP2_9BACT</name>
<evidence type="ECO:0000256" key="1">
    <source>
        <dbReference type="SAM" id="MobiDB-lite"/>
    </source>
</evidence>
<organism evidence="4 5">
    <name type="scientific">Geotalea uraniireducens</name>
    <dbReference type="NCBI Taxonomy" id="351604"/>
    <lineage>
        <taxon>Bacteria</taxon>
        <taxon>Pseudomonadati</taxon>
        <taxon>Thermodesulfobacteriota</taxon>
        <taxon>Desulfuromonadia</taxon>
        <taxon>Geobacterales</taxon>
        <taxon>Geobacteraceae</taxon>
        <taxon>Geotalea</taxon>
    </lineage>
</organism>
<feature type="signal peptide" evidence="2">
    <location>
        <begin position="1"/>
        <end position="19"/>
    </location>
</feature>
<feature type="region of interest" description="Disordered" evidence="1">
    <location>
        <begin position="145"/>
        <end position="170"/>
    </location>
</feature>
<protein>
    <recommendedName>
        <fullName evidence="3">DUF4124 domain-containing protein</fullName>
    </recommendedName>
</protein>
<dbReference type="RefSeq" id="WP_281999130.1">
    <property type="nucleotide sequence ID" value="NZ_AP027151.1"/>
</dbReference>
<evidence type="ECO:0000259" key="3">
    <source>
        <dbReference type="Pfam" id="PF13511"/>
    </source>
</evidence>
<dbReference type="Proteomes" id="UP001317705">
    <property type="component" value="Chromosome"/>
</dbReference>
<feature type="compositionally biased region" description="Low complexity" evidence="1">
    <location>
        <begin position="68"/>
        <end position="80"/>
    </location>
</feature>
<evidence type="ECO:0000313" key="5">
    <source>
        <dbReference type="Proteomes" id="UP001317705"/>
    </source>
</evidence>
<evidence type="ECO:0000256" key="2">
    <source>
        <dbReference type="SAM" id="SignalP"/>
    </source>
</evidence>
<feature type="region of interest" description="Disordered" evidence="1">
    <location>
        <begin position="55"/>
        <end position="87"/>
    </location>
</feature>
<feature type="domain" description="DUF4124" evidence="3">
    <location>
        <begin position="11"/>
        <end position="68"/>
    </location>
</feature>
<feature type="chain" id="PRO_5045750553" description="DUF4124 domain-containing protein" evidence="2">
    <location>
        <begin position="20"/>
        <end position="212"/>
    </location>
</feature>
<keyword evidence="2" id="KW-0732">Signal</keyword>
<sequence length="212" mass="23773">MKKCLIAVALLAVLPGVRAFGETYRWVDERGIIHFTDNPENIPAKYLKRVQQLPSVTGTPQAPPPSAPETAAEPAAPARPAELRYGGMTESEWREKFTSLRQEMKALEDGLPAKRDELNALHRIWVISMGRLPTGKELQDFAKKQEEGATTVEDNPYVNKNPLSSPGRNREAYYKKLAEVQKDEARIKELQAQLAALDLEASRAGVPFPWRR</sequence>
<dbReference type="InterPro" id="IPR025392">
    <property type="entry name" value="DUF4124"/>
</dbReference>
<keyword evidence="5" id="KW-1185">Reference proteome</keyword>
<accession>A0ABM8EKP2</accession>
<proteinExistence type="predicted"/>
<evidence type="ECO:0000313" key="4">
    <source>
        <dbReference type="EMBL" id="BDV43018.1"/>
    </source>
</evidence>
<gene>
    <name evidence="4" type="ORF">GURASL_19410</name>
</gene>